<keyword evidence="9" id="KW-1133">Transmembrane helix</keyword>
<keyword evidence="5" id="KW-0547">Nucleotide-binding</keyword>
<dbReference type="Pfam" id="PF02518">
    <property type="entry name" value="HATPase_c"/>
    <property type="match status" value="1"/>
</dbReference>
<gene>
    <name evidence="12" type="ORF">P6P90_13550</name>
</gene>
<keyword evidence="13" id="KW-1185">Reference proteome</keyword>
<dbReference type="InterPro" id="IPR003594">
    <property type="entry name" value="HATPase_dom"/>
</dbReference>
<evidence type="ECO:0000256" key="2">
    <source>
        <dbReference type="ARBA" id="ARBA00012438"/>
    </source>
</evidence>
<evidence type="ECO:0000256" key="1">
    <source>
        <dbReference type="ARBA" id="ARBA00000085"/>
    </source>
</evidence>
<evidence type="ECO:0000256" key="6">
    <source>
        <dbReference type="ARBA" id="ARBA00022777"/>
    </source>
</evidence>
<organism evidence="12 13">
    <name type="scientific">Ectobacillus antri</name>
    <dbReference type="NCBI Taxonomy" id="2486280"/>
    <lineage>
        <taxon>Bacteria</taxon>
        <taxon>Bacillati</taxon>
        <taxon>Bacillota</taxon>
        <taxon>Bacilli</taxon>
        <taxon>Bacillales</taxon>
        <taxon>Bacillaceae</taxon>
        <taxon>Ectobacillus</taxon>
    </lineage>
</organism>
<reference evidence="12 13" key="1">
    <citation type="submission" date="2023-04" db="EMBL/GenBank/DDBJ databases">
        <title>Ectobacillus antri isolated from activated sludge.</title>
        <authorList>
            <person name="Yan P."/>
            <person name="Liu X."/>
        </authorList>
    </citation>
    <scope>NUCLEOTIDE SEQUENCE [LARGE SCALE GENOMIC DNA]</scope>
    <source>
        <strain evidence="12 13">C18H</strain>
    </source>
</reference>
<evidence type="ECO:0000313" key="12">
    <source>
        <dbReference type="EMBL" id="MDG5754983.1"/>
    </source>
</evidence>
<evidence type="ECO:0000256" key="8">
    <source>
        <dbReference type="ARBA" id="ARBA00023012"/>
    </source>
</evidence>
<comment type="catalytic activity">
    <reaction evidence="1">
        <text>ATP + protein L-histidine = ADP + protein N-phospho-L-histidine.</text>
        <dbReference type="EC" id="2.7.13.3"/>
    </reaction>
</comment>
<keyword evidence="7" id="KW-0067">ATP-binding</keyword>
<protein>
    <recommendedName>
        <fullName evidence="2">histidine kinase</fullName>
        <ecNumber evidence="2">2.7.13.3</ecNumber>
    </recommendedName>
</protein>
<keyword evidence="6 12" id="KW-0418">Kinase</keyword>
<dbReference type="RefSeq" id="WP_278018464.1">
    <property type="nucleotide sequence ID" value="NZ_JARRRY010000015.1"/>
</dbReference>
<evidence type="ECO:0000256" key="3">
    <source>
        <dbReference type="ARBA" id="ARBA00022553"/>
    </source>
</evidence>
<dbReference type="InterPro" id="IPR011712">
    <property type="entry name" value="Sig_transdc_His_kin_sub3_dim/P"/>
</dbReference>
<comment type="caution">
    <text evidence="12">The sequence shown here is derived from an EMBL/GenBank/DDBJ whole genome shotgun (WGS) entry which is preliminary data.</text>
</comment>
<evidence type="ECO:0000259" key="11">
    <source>
        <dbReference type="Pfam" id="PF07730"/>
    </source>
</evidence>
<evidence type="ECO:0000256" key="9">
    <source>
        <dbReference type="SAM" id="Phobius"/>
    </source>
</evidence>
<dbReference type="EC" id="2.7.13.3" evidence="2"/>
<dbReference type="InterPro" id="IPR050482">
    <property type="entry name" value="Sensor_HK_TwoCompSys"/>
</dbReference>
<dbReference type="CDD" id="cd16917">
    <property type="entry name" value="HATPase_UhpB-NarQ-NarX-like"/>
    <property type="match status" value="1"/>
</dbReference>
<evidence type="ECO:0000259" key="10">
    <source>
        <dbReference type="Pfam" id="PF02518"/>
    </source>
</evidence>
<dbReference type="Gene3D" id="3.30.565.10">
    <property type="entry name" value="Histidine kinase-like ATPase, C-terminal domain"/>
    <property type="match status" value="1"/>
</dbReference>
<dbReference type="SUPFAM" id="SSF55874">
    <property type="entry name" value="ATPase domain of HSP90 chaperone/DNA topoisomerase II/histidine kinase"/>
    <property type="match status" value="1"/>
</dbReference>
<name>A0ABT6H864_9BACI</name>
<evidence type="ECO:0000313" key="13">
    <source>
        <dbReference type="Proteomes" id="UP001218246"/>
    </source>
</evidence>
<feature type="transmembrane region" description="Helical" evidence="9">
    <location>
        <begin position="98"/>
        <end position="115"/>
    </location>
</feature>
<feature type="transmembrane region" description="Helical" evidence="9">
    <location>
        <begin position="12"/>
        <end position="38"/>
    </location>
</feature>
<dbReference type="EMBL" id="JARULN010000016">
    <property type="protein sequence ID" value="MDG5754983.1"/>
    <property type="molecule type" value="Genomic_DNA"/>
</dbReference>
<keyword evidence="9" id="KW-0812">Transmembrane</keyword>
<dbReference type="Pfam" id="PF07730">
    <property type="entry name" value="HisKA_3"/>
    <property type="match status" value="1"/>
</dbReference>
<proteinExistence type="predicted"/>
<dbReference type="PANTHER" id="PTHR24421:SF10">
    <property type="entry name" value="NITRATE_NITRITE SENSOR PROTEIN NARQ"/>
    <property type="match status" value="1"/>
</dbReference>
<keyword evidence="3" id="KW-0597">Phosphoprotein</keyword>
<feature type="transmembrane region" description="Helical" evidence="9">
    <location>
        <begin position="127"/>
        <end position="146"/>
    </location>
</feature>
<dbReference type="GO" id="GO:0016301">
    <property type="term" value="F:kinase activity"/>
    <property type="evidence" value="ECO:0007669"/>
    <property type="project" value="UniProtKB-KW"/>
</dbReference>
<accession>A0ABT6H864</accession>
<evidence type="ECO:0000256" key="4">
    <source>
        <dbReference type="ARBA" id="ARBA00022679"/>
    </source>
</evidence>
<keyword evidence="8" id="KW-0902">Two-component regulatory system</keyword>
<evidence type="ECO:0000256" key="5">
    <source>
        <dbReference type="ARBA" id="ARBA00022741"/>
    </source>
</evidence>
<keyword evidence="9" id="KW-0472">Membrane</keyword>
<sequence length="383" mass="43278">MLKFIRLVMLVFIPIVYMQHATLISHKIFIVMAMLAFVVTHTMMKIGQRVFYACIIVDFILIGAFGFVFAPSTLYLILFGVEGVTLFLMTGNRMILSVFSLLFFAIWGSIVGYTYMRFEVIEIMGNLLNFTLILFQVLVGGLIRKLEQARMQVNRQYDELHESHAQLSVYAKEVESLTVIRERNKIARDIHDTVGHNMTALLVQLQLAEELVKQGRPEAHETLHICSHLARSSLQEIRLSVRTLKEDGEKDNLIVGIRTILEDFAKSADVEVAFQLQGDPMIIPMSLHPTIARTIQESLTNAKRHGDATLCHVELTCEEDRICLVISDNGKGAHVLKPGFGLINMKGRIEEHGGSVQFKSKEGFHVQVEFPLLQKKWVIGGSL</sequence>
<dbReference type="Gene3D" id="1.20.5.1930">
    <property type="match status" value="1"/>
</dbReference>
<keyword evidence="4" id="KW-0808">Transferase</keyword>
<evidence type="ECO:0000256" key="7">
    <source>
        <dbReference type="ARBA" id="ARBA00022840"/>
    </source>
</evidence>
<feature type="domain" description="Signal transduction histidine kinase subgroup 3 dimerisation and phosphoacceptor" evidence="11">
    <location>
        <begin position="182"/>
        <end position="247"/>
    </location>
</feature>
<dbReference type="PANTHER" id="PTHR24421">
    <property type="entry name" value="NITRATE/NITRITE SENSOR PROTEIN NARX-RELATED"/>
    <property type="match status" value="1"/>
</dbReference>
<dbReference type="InterPro" id="IPR036890">
    <property type="entry name" value="HATPase_C_sf"/>
</dbReference>
<dbReference type="Proteomes" id="UP001218246">
    <property type="component" value="Unassembled WGS sequence"/>
</dbReference>
<feature type="domain" description="Histidine kinase/HSP90-like ATPase" evidence="10">
    <location>
        <begin position="291"/>
        <end position="372"/>
    </location>
</feature>